<dbReference type="Gene3D" id="1.20.140.10">
    <property type="entry name" value="Butyryl-CoA Dehydrogenase, subunit A, domain 3"/>
    <property type="match status" value="1"/>
</dbReference>
<dbReference type="AlphaFoldDB" id="A0A0F9LX14"/>
<evidence type="ECO:0000256" key="4">
    <source>
        <dbReference type="ARBA" id="ARBA00022827"/>
    </source>
</evidence>
<dbReference type="SUPFAM" id="SSF56645">
    <property type="entry name" value="Acyl-CoA dehydrogenase NM domain-like"/>
    <property type="match status" value="1"/>
</dbReference>
<dbReference type="InterPro" id="IPR036250">
    <property type="entry name" value="AcylCo_DH-like_C"/>
</dbReference>
<accession>A0A0F9LX14</accession>
<evidence type="ECO:0008006" key="8">
    <source>
        <dbReference type="Google" id="ProtNLM"/>
    </source>
</evidence>
<dbReference type="InterPro" id="IPR009075">
    <property type="entry name" value="AcylCo_DH/oxidase_C"/>
</dbReference>
<dbReference type="CDD" id="cd00567">
    <property type="entry name" value="ACAD"/>
    <property type="match status" value="1"/>
</dbReference>
<evidence type="ECO:0000256" key="2">
    <source>
        <dbReference type="ARBA" id="ARBA00009347"/>
    </source>
</evidence>
<dbReference type="Pfam" id="PF02770">
    <property type="entry name" value="Acyl-CoA_dh_M"/>
    <property type="match status" value="1"/>
</dbReference>
<dbReference type="InterPro" id="IPR046373">
    <property type="entry name" value="Acyl-CoA_Oxase/DH_mid-dom_sf"/>
</dbReference>
<comment type="cofactor">
    <cofactor evidence="1">
        <name>FAD</name>
        <dbReference type="ChEBI" id="CHEBI:57692"/>
    </cofactor>
</comment>
<dbReference type="Gene3D" id="1.10.540.10">
    <property type="entry name" value="Acyl-CoA dehydrogenase/oxidase, N-terminal domain"/>
    <property type="match status" value="1"/>
</dbReference>
<evidence type="ECO:0000256" key="3">
    <source>
        <dbReference type="ARBA" id="ARBA00022630"/>
    </source>
</evidence>
<keyword evidence="4" id="KW-0274">FAD</keyword>
<dbReference type="PANTHER" id="PTHR43884">
    <property type="entry name" value="ACYL-COA DEHYDROGENASE"/>
    <property type="match status" value="1"/>
</dbReference>
<dbReference type="InterPro" id="IPR009100">
    <property type="entry name" value="AcylCoA_DH/oxidase_NM_dom_sf"/>
</dbReference>
<sequence length="426" mass="48122">MVNKKGEVQCINDEILEKMNLKTRYNFLNNNLVSILKPKNFSFLRKVQKFFLKFEEKNNITHNEDFYEWIPAIGEEGLVTRINNFNELGLNYEPYGMTAEFMRCLATDFFDPQLTMAMGASILAVNPIMLHHDDVAERLKALKELVTGQKIGCICITEPERGSDAVHMLTTCDENEDGSFTLNGEKTYQTNGSRADWAVLYATKEANNGNTMAQFLIDTSWEGWEVERINIPWTPRVHIGKETLSNLRVPKEYVLGGPGLGREYLFEGLNLERLGIVILNVSEAWNAISHAAIYVNMRKQFGKEVLKYQGVGFPLAEMWAKTMSLTLATLHICQIIDEKMEQFGTLPKNFNLTLVATASQLKSQSARLSERVCYGCANLMGGAGLCDNTLMQDLLGISRIHQVGGGTDQIQKYIMSLALRQLFKML</sequence>
<dbReference type="GO" id="GO:0003995">
    <property type="term" value="F:acyl-CoA dehydrogenase activity"/>
    <property type="evidence" value="ECO:0007669"/>
    <property type="project" value="TreeGrafter"/>
</dbReference>
<dbReference type="GO" id="GO:0005739">
    <property type="term" value="C:mitochondrion"/>
    <property type="evidence" value="ECO:0007669"/>
    <property type="project" value="TreeGrafter"/>
</dbReference>
<reference evidence="7" key="1">
    <citation type="journal article" date="2015" name="Nature">
        <title>Complex archaea that bridge the gap between prokaryotes and eukaryotes.</title>
        <authorList>
            <person name="Spang A."/>
            <person name="Saw J.H."/>
            <person name="Jorgensen S.L."/>
            <person name="Zaremba-Niedzwiedzka K."/>
            <person name="Martijn J."/>
            <person name="Lind A.E."/>
            <person name="van Eijk R."/>
            <person name="Schleper C."/>
            <person name="Guy L."/>
            <person name="Ettema T.J."/>
        </authorList>
    </citation>
    <scope>NUCLEOTIDE SEQUENCE</scope>
</reference>
<keyword evidence="3" id="KW-0285">Flavoprotein</keyword>
<evidence type="ECO:0000313" key="7">
    <source>
        <dbReference type="EMBL" id="KKM97903.1"/>
    </source>
</evidence>
<dbReference type="Gene3D" id="2.40.110.10">
    <property type="entry name" value="Butyryl-CoA Dehydrogenase, subunit A, domain 2"/>
    <property type="match status" value="1"/>
</dbReference>
<dbReference type="GO" id="GO:0033539">
    <property type="term" value="P:fatty acid beta-oxidation using acyl-CoA dehydrogenase"/>
    <property type="evidence" value="ECO:0007669"/>
    <property type="project" value="TreeGrafter"/>
</dbReference>
<protein>
    <recommendedName>
        <fullName evidence="8">Acyl-CoA dehydrogenase/oxidase C-terminal domain-containing protein</fullName>
    </recommendedName>
</protein>
<comment type="caution">
    <text evidence="7">The sequence shown here is derived from an EMBL/GenBank/DDBJ whole genome shotgun (WGS) entry which is preliminary data.</text>
</comment>
<dbReference type="InterPro" id="IPR006091">
    <property type="entry name" value="Acyl-CoA_Oxase/DH_mid-dom"/>
</dbReference>
<evidence type="ECO:0000259" key="5">
    <source>
        <dbReference type="Pfam" id="PF00441"/>
    </source>
</evidence>
<dbReference type="GO" id="GO:0046359">
    <property type="term" value="P:butyrate catabolic process"/>
    <property type="evidence" value="ECO:0007669"/>
    <property type="project" value="TreeGrafter"/>
</dbReference>
<dbReference type="PANTHER" id="PTHR43884:SF12">
    <property type="entry name" value="ISOVALERYL-COA DEHYDROGENASE, MITOCHONDRIAL-RELATED"/>
    <property type="match status" value="1"/>
</dbReference>
<proteinExistence type="inferred from homology"/>
<dbReference type="GO" id="GO:0050660">
    <property type="term" value="F:flavin adenine dinucleotide binding"/>
    <property type="evidence" value="ECO:0007669"/>
    <property type="project" value="InterPro"/>
</dbReference>
<gene>
    <name evidence="7" type="ORF">LCGC14_1163390</name>
</gene>
<name>A0A0F9LX14_9ZZZZ</name>
<feature type="domain" description="Acyl-CoA dehydrogenase/oxidase C-terminal" evidence="5">
    <location>
        <begin position="261"/>
        <end position="415"/>
    </location>
</feature>
<evidence type="ECO:0000259" key="6">
    <source>
        <dbReference type="Pfam" id="PF02770"/>
    </source>
</evidence>
<dbReference type="Pfam" id="PF00441">
    <property type="entry name" value="Acyl-CoA_dh_1"/>
    <property type="match status" value="1"/>
</dbReference>
<dbReference type="SUPFAM" id="SSF47203">
    <property type="entry name" value="Acyl-CoA dehydrogenase C-terminal domain-like"/>
    <property type="match status" value="1"/>
</dbReference>
<comment type="similarity">
    <text evidence="2">Belongs to the acyl-CoA dehydrogenase family.</text>
</comment>
<evidence type="ECO:0000256" key="1">
    <source>
        <dbReference type="ARBA" id="ARBA00001974"/>
    </source>
</evidence>
<organism evidence="7">
    <name type="scientific">marine sediment metagenome</name>
    <dbReference type="NCBI Taxonomy" id="412755"/>
    <lineage>
        <taxon>unclassified sequences</taxon>
        <taxon>metagenomes</taxon>
        <taxon>ecological metagenomes</taxon>
    </lineage>
</organism>
<dbReference type="InterPro" id="IPR037069">
    <property type="entry name" value="AcylCoA_DH/ox_N_sf"/>
</dbReference>
<dbReference type="EMBL" id="LAZR01005693">
    <property type="protein sequence ID" value="KKM97903.1"/>
    <property type="molecule type" value="Genomic_DNA"/>
</dbReference>
<feature type="domain" description="Acyl-CoA oxidase/dehydrogenase middle" evidence="6">
    <location>
        <begin position="153"/>
        <end position="229"/>
    </location>
</feature>